<dbReference type="InterPro" id="IPR036388">
    <property type="entry name" value="WH-like_DNA-bd_sf"/>
</dbReference>
<dbReference type="InterPro" id="IPR000847">
    <property type="entry name" value="LysR_HTH_N"/>
</dbReference>
<dbReference type="GO" id="GO:0006351">
    <property type="term" value="P:DNA-templated transcription"/>
    <property type="evidence" value="ECO:0007669"/>
    <property type="project" value="TreeGrafter"/>
</dbReference>
<dbReference type="PANTHER" id="PTHR30537:SF5">
    <property type="entry name" value="HTH-TYPE TRANSCRIPTIONAL ACTIVATOR TTDR-RELATED"/>
    <property type="match status" value="1"/>
</dbReference>
<dbReference type="PANTHER" id="PTHR30537">
    <property type="entry name" value="HTH-TYPE TRANSCRIPTIONAL REGULATOR"/>
    <property type="match status" value="1"/>
</dbReference>
<dbReference type="PROSITE" id="PS50931">
    <property type="entry name" value="HTH_LYSR"/>
    <property type="match status" value="1"/>
</dbReference>
<protein>
    <submittedName>
        <fullName evidence="6">LysR family transcriptional regulator</fullName>
    </submittedName>
</protein>
<keyword evidence="2" id="KW-0805">Transcription regulation</keyword>
<dbReference type="SUPFAM" id="SSF46785">
    <property type="entry name" value="Winged helix' DNA-binding domain"/>
    <property type="match status" value="1"/>
</dbReference>
<dbReference type="Gene3D" id="3.40.190.290">
    <property type="match status" value="1"/>
</dbReference>
<dbReference type="Gene3D" id="1.10.10.10">
    <property type="entry name" value="Winged helix-like DNA-binding domain superfamily/Winged helix DNA-binding domain"/>
    <property type="match status" value="1"/>
</dbReference>
<dbReference type="FunFam" id="1.10.10.10:FF:000001">
    <property type="entry name" value="LysR family transcriptional regulator"/>
    <property type="match status" value="1"/>
</dbReference>
<organism evidence="6 7">
    <name type="scientific">Sphingomonas oleivorans</name>
    <dbReference type="NCBI Taxonomy" id="1735121"/>
    <lineage>
        <taxon>Bacteria</taxon>
        <taxon>Pseudomonadati</taxon>
        <taxon>Pseudomonadota</taxon>
        <taxon>Alphaproteobacteria</taxon>
        <taxon>Sphingomonadales</taxon>
        <taxon>Sphingomonadaceae</taxon>
        <taxon>Sphingomonas</taxon>
    </lineage>
</organism>
<dbReference type="InterPro" id="IPR005119">
    <property type="entry name" value="LysR_subst-bd"/>
</dbReference>
<keyword evidence="3" id="KW-0238">DNA-binding</keyword>
<keyword evidence="4" id="KW-0804">Transcription</keyword>
<dbReference type="InterPro" id="IPR058163">
    <property type="entry name" value="LysR-type_TF_proteobact-type"/>
</dbReference>
<reference evidence="6 7" key="1">
    <citation type="submission" date="2017-09" db="EMBL/GenBank/DDBJ databases">
        <title>Sphingomonas panjinensis sp.nov., isolated from oil-contaminated soil.</title>
        <authorList>
            <person name="Wang L."/>
            <person name="Chen L."/>
        </authorList>
    </citation>
    <scope>NUCLEOTIDE SEQUENCE [LARGE SCALE GENOMIC DNA]</scope>
    <source>
        <strain evidence="6 7">FW-11</strain>
    </source>
</reference>
<comment type="caution">
    <text evidence="6">The sequence shown here is derived from an EMBL/GenBank/DDBJ whole genome shotgun (WGS) entry which is preliminary data.</text>
</comment>
<dbReference type="GO" id="GO:0003700">
    <property type="term" value="F:DNA-binding transcription factor activity"/>
    <property type="evidence" value="ECO:0007669"/>
    <property type="project" value="InterPro"/>
</dbReference>
<dbReference type="Pfam" id="PF00126">
    <property type="entry name" value="HTH_1"/>
    <property type="match status" value="1"/>
</dbReference>
<dbReference type="GO" id="GO:0043565">
    <property type="term" value="F:sequence-specific DNA binding"/>
    <property type="evidence" value="ECO:0007669"/>
    <property type="project" value="TreeGrafter"/>
</dbReference>
<dbReference type="SUPFAM" id="SSF53850">
    <property type="entry name" value="Periplasmic binding protein-like II"/>
    <property type="match status" value="1"/>
</dbReference>
<evidence type="ECO:0000256" key="3">
    <source>
        <dbReference type="ARBA" id="ARBA00023125"/>
    </source>
</evidence>
<evidence type="ECO:0000313" key="7">
    <source>
        <dbReference type="Proteomes" id="UP000244162"/>
    </source>
</evidence>
<dbReference type="CDD" id="cd08422">
    <property type="entry name" value="PBP2_CrgA_like"/>
    <property type="match status" value="1"/>
</dbReference>
<sequence length="296" mass="32726">MTATIDLAEMRTFVAVVTEGSFTAAAQRLDTDKARISRVVRRMEEELGAQLLNRSTRRLSVTEVGRDYFERAVCILSAADAAAAAVAQQTQKPKGRLKVTAGAEFGTTRVDGWIAEFLRTSPAVTVETEYTNRVVDIIHEGVDVAIRIGDLANSELSARKLGEVRYGLYASPDYLRRAAPLREIADLTHHDLIMHTPRGRPSWTLVNGSRTERIDQLPRCSLNNTIAARNMALADLGIVQLPQYMAASHLEDGTLERVLLDWARKPVPVHAVFASSRYMDPKVRGFVDLAVALFPN</sequence>
<dbReference type="InterPro" id="IPR036390">
    <property type="entry name" value="WH_DNA-bd_sf"/>
</dbReference>
<evidence type="ECO:0000256" key="1">
    <source>
        <dbReference type="ARBA" id="ARBA00009437"/>
    </source>
</evidence>
<evidence type="ECO:0000256" key="2">
    <source>
        <dbReference type="ARBA" id="ARBA00023015"/>
    </source>
</evidence>
<accession>A0A2T5G1K8</accession>
<dbReference type="Pfam" id="PF03466">
    <property type="entry name" value="LysR_substrate"/>
    <property type="match status" value="1"/>
</dbReference>
<name>A0A2T5G1K8_9SPHN</name>
<keyword evidence="7" id="KW-1185">Reference proteome</keyword>
<feature type="domain" description="HTH lysR-type" evidence="5">
    <location>
        <begin position="5"/>
        <end position="62"/>
    </location>
</feature>
<dbReference type="EMBL" id="NWBU01000004">
    <property type="protein sequence ID" value="PTQ13022.1"/>
    <property type="molecule type" value="Genomic_DNA"/>
</dbReference>
<dbReference type="Proteomes" id="UP000244162">
    <property type="component" value="Unassembled WGS sequence"/>
</dbReference>
<comment type="similarity">
    <text evidence="1">Belongs to the LysR transcriptional regulatory family.</text>
</comment>
<dbReference type="OrthoDB" id="9786526at2"/>
<gene>
    <name evidence="6" type="ORF">CLG96_02445</name>
</gene>
<proteinExistence type="inferred from homology"/>
<evidence type="ECO:0000313" key="6">
    <source>
        <dbReference type="EMBL" id="PTQ13022.1"/>
    </source>
</evidence>
<dbReference type="AlphaFoldDB" id="A0A2T5G1K8"/>
<evidence type="ECO:0000256" key="4">
    <source>
        <dbReference type="ARBA" id="ARBA00023163"/>
    </source>
</evidence>
<evidence type="ECO:0000259" key="5">
    <source>
        <dbReference type="PROSITE" id="PS50931"/>
    </source>
</evidence>